<dbReference type="InterPro" id="IPR014043">
    <property type="entry name" value="Acyl_transferase_dom"/>
</dbReference>
<dbReference type="RefSeq" id="WP_195895885.1">
    <property type="nucleotide sequence ID" value="NZ_JADOGI010000035.1"/>
</dbReference>
<dbReference type="Proteomes" id="UP000605361">
    <property type="component" value="Unassembled WGS sequence"/>
</dbReference>
<keyword evidence="1 4" id="KW-0808">Transferase</keyword>
<feature type="domain" description="Malonyl-CoA:ACP transacylase (MAT)" evidence="6">
    <location>
        <begin position="5"/>
        <end position="301"/>
    </location>
</feature>
<dbReference type="SMART" id="SM00827">
    <property type="entry name" value="PKS_AT"/>
    <property type="match status" value="1"/>
</dbReference>
<evidence type="ECO:0000313" key="8">
    <source>
        <dbReference type="Proteomes" id="UP000605361"/>
    </source>
</evidence>
<dbReference type="EC" id="2.3.1.39" evidence="4"/>
<evidence type="ECO:0000256" key="4">
    <source>
        <dbReference type="PIRNR" id="PIRNR000446"/>
    </source>
</evidence>
<dbReference type="Pfam" id="PF00698">
    <property type="entry name" value="Acyl_transf_1"/>
    <property type="match status" value="1"/>
</dbReference>
<feature type="active site" evidence="5">
    <location>
        <position position="195"/>
    </location>
</feature>
<sequence>MIACFFPGQGTLRLGIGQAFRRHPAAAAALADAELVLGRDLSALCSRGPLATLISTENAQPVVTACNLAGLAALRANGLEPDVVAGHSVGELSAVHAAGVLDFTATLRLVDFRARLMARVRREGGMSAVFGLNVPTVAALARVAEPGGTLAVAIENGADHVVVSGPPDALGGFVPLAMASGARKVLPLSVSHAFHSPLMAEVADEWAERVGEETLRDPACPVLLNATGRATMDRAEIRQGLIAQFTGRVLWAGVLRSAVRMGVRAGVEVGDSKALTGLARAAGLSCVSMSDPAWPRMTRALRATARASA</sequence>
<evidence type="ECO:0000256" key="5">
    <source>
        <dbReference type="PIRSR" id="PIRSR000446-1"/>
    </source>
</evidence>
<comment type="similarity">
    <text evidence="4">Belongs to the fabD family.</text>
</comment>
<dbReference type="EMBL" id="JADOGI010000035">
    <property type="protein sequence ID" value="MBF8186915.1"/>
    <property type="molecule type" value="Genomic_DNA"/>
</dbReference>
<dbReference type="InterPro" id="IPR016036">
    <property type="entry name" value="Malonyl_transacylase_ACP-bd"/>
</dbReference>
<comment type="catalytic activity">
    <reaction evidence="3 4">
        <text>holo-[ACP] + malonyl-CoA = malonyl-[ACP] + CoA</text>
        <dbReference type="Rhea" id="RHEA:41792"/>
        <dbReference type="Rhea" id="RHEA-COMP:9623"/>
        <dbReference type="Rhea" id="RHEA-COMP:9685"/>
        <dbReference type="ChEBI" id="CHEBI:57287"/>
        <dbReference type="ChEBI" id="CHEBI:57384"/>
        <dbReference type="ChEBI" id="CHEBI:64479"/>
        <dbReference type="ChEBI" id="CHEBI:78449"/>
        <dbReference type="EC" id="2.3.1.39"/>
    </reaction>
</comment>
<evidence type="ECO:0000259" key="6">
    <source>
        <dbReference type="SMART" id="SM00827"/>
    </source>
</evidence>
<proteinExistence type="inferred from homology"/>
<dbReference type="PANTHER" id="PTHR42681:SF1">
    <property type="entry name" value="MALONYL-COA-ACYL CARRIER PROTEIN TRANSACYLASE, MITOCHONDRIAL"/>
    <property type="match status" value="1"/>
</dbReference>
<comment type="caution">
    <text evidence="7">The sequence shown here is derived from an EMBL/GenBank/DDBJ whole genome shotgun (WGS) entry which is preliminary data.</text>
</comment>
<reference evidence="7" key="1">
    <citation type="submission" date="2020-11" db="EMBL/GenBank/DDBJ databases">
        <title>Whole-genome analyses of Nonomuraea sp. K274.</title>
        <authorList>
            <person name="Veyisoglu A."/>
        </authorList>
    </citation>
    <scope>NUCLEOTIDE SEQUENCE</scope>
    <source>
        <strain evidence="7">K274</strain>
    </source>
</reference>
<dbReference type="PIRSF" id="PIRSF000446">
    <property type="entry name" value="Mct"/>
    <property type="match status" value="1"/>
</dbReference>
<gene>
    <name evidence="7" type="ORF">ITP53_14430</name>
</gene>
<accession>A0A931A8F1</accession>
<keyword evidence="8" id="KW-1185">Reference proteome</keyword>
<dbReference type="GO" id="GO:0006633">
    <property type="term" value="P:fatty acid biosynthetic process"/>
    <property type="evidence" value="ECO:0007669"/>
    <property type="project" value="TreeGrafter"/>
</dbReference>
<dbReference type="Gene3D" id="3.40.366.10">
    <property type="entry name" value="Malonyl-Coenzyme A Acyl Carrier Protein, domain 2"/>
    <property type="match status" value="1"/>
</dbReference>
<evidence type="ECO:0000256" key="1">
    <source>
        <dbReference type="ARBA" id="ARBA00022679"/>
    </source>
</evidence>
<protein>
    <recommendedName>
        <fullName evidence="4">Malonyl CoA-acyl carrier protein transacylase</fullName>
        <ecNumber evidence="4">2.3.1.39</ecNumber>
    </recommendedName>
</protein>
<dbReference type="SUPFAM" id="SSF52151">
    <property type="entry name" value="FabD/lysophospholipase-like"/>
    <property type="match status" value="1"/>
</dbReference>
<dbReference type="AlphaFoldDB" id="A0A931A8F1"/>
<dbReference type="GO" id="GO:0004314">
    <property type="term" value="F:[acyl-carrier-protein] S-malonyltransferase activity"/>
    <property type="evidence" value="ECO:0007669"/>
    <property type="project" value="UniProtKB-EC"/>
</dbReference>
<evidence type="ECO:0000313" key="7">
    <source>
        <dbReference type="EMBL" id="MBF8186915.1"/>
    </source>
</evidence>
<evidence type="ECO:0000256" key="3">
    <source>
        <dbReference type="ARBA" id="ARBA00048462"/>
    </source>
</evidence>
<dbReference type="Gene3D" id="3.30.70.250">
    <property type="entry name" value="Malonyl-CoA ACP transacylase, ACP-binding"/>
    <property type="match status" value="1"/>
</dbReference>
<keyword evidence="2 4" id="KW-0012">Acyltransferase</keyword>
<evidence type="ECO:0000256" key="2">
    <source>
        <dbReference type="ARBA" id="ARBA00023315"/>
    </source>
</evidence>
<dbReference type="InterPro" id="IPR001227">
    <property type="entry name" value="Ac_transferase_dom_sf"/>
</dbReference>
<dbReference type="GO" id="GO:0005829">
    <property type="term" value="C:cytosol"/>
    <property type="evidence" value="ECO:0007669"/>
    <property type="project" value="TreeGrafter"/>
</dbReference>
<organism evidence="7 8">
    <name type="scientific">Nonomuraea cypriaca</name>
    <dbReference type="NCBI Taxonomy" id="1187855"/>
    <lineage>
        <taxon>Bacteria</taxon>
        <taxon>Bacillati</taxon>
        <taxon>Actinomycetota</taxon>
        <taxon>Actinomycetes</taxon>
        <taxon>Streptosporangiales</taxon>
        <taxon>Streptosporangiaceae</taxon>
        <taxon>Nonomuraea</taxon>
    </lineage>
</organism>
<name>A0A931A8F1_9ACTN</name>
<dbReference type="InterPro" id="IPR050858">
    <property type="entry name" value="Mal-CoA-ACP_Trans/PKS_FabD"/>
</dbReference>
<feature type="active site" evidence="5">
    <location>
        <position position="88"/>
    </location>
</feature>
<dbReference type="InterPro" id="IPR024925">
    <property type="entry name" value="Malonyl_CoA-ACP_transAc"/>
</dbReference>
<dbReference type="PANTHER" id="PTHR42681">
    <property type="entry name" value="MALONYL-COA-ACYL CARRIER PROTEIN TRANSACYLASE, MITOCHONDRIAL"/>
    <property type="match status" value="1"/>
</dbReference>
<dbReference type="InterPro" id="IPR016035">
    <property type="entry name" value="Acyl_Trfase/lysoPLipase"/>
</dbReference>
<dbReference type="SUPFAM" id="SSF55048">
    <property type="entry name" value="Probable ACP-binding domain of malonyl-CoA ACP transacylase"/>
    <property type="match status" value="1"/>
</dbReference>